<dbReference type="KEGG" id="rfo:REIFOR_01216"/>
<dbReference type="RefSeq" id="WP_100256706.1">
    <property type="nucleotide sequence ID" value="NZ_CP011797.1"/>
</dbReference>
<feature type="region of interest" description="Disordered" evidence="1">
    <location>
        <begin position="1"/>
        <end position="63"/>
    </location>
</feature>
<gene>
    <name evidence="2" type="ORF">REIFOR_01216</name>
</gene>
<evidence type="ECO:0000313" key="2">
    <source>
        <dbReference type="EMBL" id="ATX76362.1"/>
    </source>
</evidence>
<dbReference type="Proteomes" id="UP000229757">
    <property type="component" value="Chromosome"/>
</dbReference>
<evidence type="ECO:0000313" key="3">
    <source>
        <dbReference type="Proteomes" id="UP000229757"/>
    </source>
</evidence>
<name>A0A2K8KNZ2_9GAMM</name>
<sequence>MQIPNSYGLHGASGSVNSARKTNGSSESSERTANQDRSKFERVAKDPQTTSAPANDNRKDAFGSITGAAKSQLASQELMVLPKAVTRVNSDAISRYQQVEAADTFSVQNQDPGLYRVDVYV</sequence>
<feature type="compositionally biased region" description="Basic and acidic residues" evidence="1">
    <location>
        <begin position="28"/>
        <end position="45"/>
    </location>
</feature>
<evidence type="ECO:0000256" key="1">
    <source>
        <dbReference type="SAM" id="MobiDB-lite"/>
    </source>
</evidence>
<dbReference type="AlphaFoldDB" id="A0A2K8KNZ2"/>
<reference evidence="2 3" key="1">
    <citation type="journal article" date="2017" name="Environ. Microbiol.">
        <title>Genomic and physiological analyses of 'Reinekea forsetii' reveal a versatile opportunistic lifestyle during spring algae blooms.</title>
        <authorList>
            <person name="Avci B."/>
            <person name="Hahnke R.L."/>
            <person name="Chafee M."/>
            <person name="Fischer T."/>
            <person name="Gruber-Vodicka H."/>
            <person name="Tegetmeyer H.E."/>
            <person name="Harder J."/>
            <person name="Fuchs B.M."/>
            <person name="Amann R.I."/>
            <person name="Teeling H."/>
        </authorList>
    </citation>
    <scope>NUCLEOTIDE SEQUENCE [LARGE SCALE GENOMIC DNA]</scope>
    <source>
        <strain evidence="2 3">Hel1_31_D35</strain>
    </source>
</reference>
<organism evidence="2 3">
    <name type="scientific">Reinekea forsetii</name>
    <dbReference type="NCBI Taxonomy" id="1336806"/>
    <lineage>
        <taxon>Bacteria</taxon>
        <taxon>Pseudomonadati</taxon>
        <taxon>Pseudomonadota</taxon>
        <taxon>Gammaproteobacteria</taxon>
        <taxon>Oceanospirillales</taxon>
        <taxon>Saccharospirillaceae</taxon>
        <taxon>Reinekea</taxon>
    </lineage>
</organism>
<dbReference type="EMBL" id="CP011797">
    <property type="protein sequence ID" value="ATX76362.1"/>
    <property type="molecule type" value="Genomic_DNA"/>
</dbReference>
<keyword evidence="3" id="KW-1185">Reference proteome</keyword>
<accession>A0A2K8KNZ2</accession>
<feature type="compositionally biased region" description="Polar residues" evidence="1">
    <location>
        <begin position="14"/>
        <end position="27"/>
    </location>
</feature>
<protein>
    <submittedName>
        <fullName evidence="2">Uncharacterized protein</fullName>
    </submittedName>
</protein>
<proteinExistence type="predicted"/>